<reference evidence="1 2" key="1">
    <citation type="submission" date="2020-10" db="EMBL/GenBank/DDBJ databases">
        <title>Sequencing the genomes of 1000 actinobacteria strains.</title>
        <authorList>
            <person name="Klenk H.-P."/>
        </authorList>
    </citation>
    <scope>NUCLEOTIDE SEQUENCE [LARGE SCALE GENOMIC DNA]</scope>
    <source>
        <strain evidence="1 2">DSM 46744</strain>
    </source>
</reference>
<dbReference type="Proteomes" id="UP000627838">
    <property type="component" value="Unassembled WGS sequence"/>
</dbReference>
<comment type="caution">
    <text evidence="1">The sequence shown here is derived from an EMBL/GenBank/DDBJ whole genome shotgun (WGS) entry which is preliminary data.</text>
</comment>
<sequence length="170" mass="19015">MTQEPSHTDSIAPHIARVIDECGAVVMMELDADRVEELIQRLGAALDAALGDEFTEVTVRMVLGSACTTAAKAIDHFVAALQLPYGATQGWTEFREALADRSAKAECVVVTDASQLLEYEDYDLWQDLVDNLHHDQRSGCLYRGWNTLVLVDTPHRWNEWAFRSHTAAER</sequence>
<evidence type="ECO:0008006" key="3">
    <source>
        <dbReference type="Google" id="ProtNLM"/>
    </source>
</evidence>
<name>A0ABR9JSX8_9ACTN</name>
<dbReference type="EMBL" id="JADBDZ010000001">
    <property type="protein sequence ID" value="MBE1533672.1"/>
    <property type="molecule type" value="Genomic_DNA"/>
</dbReference>
<organism evidence="1 2">
    <name type="scientific">Actinomadura algeriensis</name>
    <dbReference type="NCBI Taxonomy" id="1679523"/>
    <lineage>
        <taxon>Bacteria</taxon>
        <taxon>Bacillati</taxon>
        <taxon>Actinomycetota</taxon>
        <taxon>Actinomycetes</taxon>
        <taxon>Streptosporangiales</taxon>
        <taxon>Thermomonosporaceae</taxon>
        <taxon>Actinomadura</taxon>
    </lineage>
</organism>
<evidence type="ECO:0000313" key="2">
    <source>
        <dbReference type="Proteomes" id="UP000627838"/>
    </source>
</evidence>
<accession>A0ABR9JSX8</accession>
<evidence type="ECO:0000313" key="1">
    <source>
        <dbReference type="EMBL" id="MBE1533672.1"/>
    </source>
</evidence>
<gene>
    <name evidence="1" type="ORF">H4W34_003505</name>
</gene>
<protein>
    <recommendedName>
        <fullName evidence="3">Barstar (barnase inhibitor) domain-containing protein</fullName>
    </recommendedName>
</protein>
<proteinExistence type="predicted"/>
<keyword evidence="2" id="KW-1185">Reference proteome</keyword>
<dbReference type="RefSeq" id="WP_192760176.1">
    <property type="nucleotide sequence ID" value="NZ_JADBDZ010000001.1"/>
</dbReference>